<dbReference type="Pfam" id="PF08220">
    <property type="entry name" value="HTH_DeoR"/>
    <property type="match status" value="1"/>
</dbReference>
<organism evidence="4 5">
    <name type="scientific">Candidatus Staskawiczbacteria bacterium RIFCSPHIGHO2_01_FULL_34_27</name>
    <dbReference type="NCBI Taxonomy" id="1802199"/>
    <lineage>
        <taxon>Bacteria</taxon>
        <taxon>Candidatus Staskawicziibacteriota</taxon>
    </lineage>
</organism>
<feature type="domain" description="HTH deoR-type" evidence="3">
    <location>
        <begin position="178"/>
        <end position="231"/>
    </location>
</feature>
<dbReference type="GO" id="GO:0003700">
    <property type="term" value="F:DNA-binding transcription factor activity"/>
    <property type="evidence" value="ECO:0007669"/>
    <property type="project" value="InterPro"/>
</dbReference>
<dbReference type="InterPro" id="IPR036390">
    <property type="entry name" value="WH_DNA-bd_sf"/>
</dbReference>
<dbReference type="SMART" id="SM00420">
    <property type="entry name" value="HTH_DEOR"/>
    <property type="match status" value="1"/>
</dbReference>
<dbReference type="EMBL" id="MHOL01000001">
    <property type="protein sequence ID" value="OGZ63425.1"/>
    <property type="molecule type" value="Genomic_DNA"/>
</dbReference>
<evidence type="ECO:0000313" key="5">
    <source>
        <dbReference type="Proteomes" id="UP000178991"/>
    </source>
</evidence>
<evidence type="ECO:0000256" key="2">
    <source>
        <dbReference type="ARBA" id="ARBA00023163"/>
    </source>
</evidence>
<keyword evidence="2" id="KW-0804">Transcription</keyword>
<keyword evidence="1" id="KW-0805">Transcription regulation</keyword>
<dbReference type="AlphaFoldDB" id="A0A1G2HLS5"/>
<protein>
    <recommendedName>
        <fullName evidence="3">HTH deoR-type domain-containing protein</fullName>
    </recommendedName>
</protein>
<gene>
    <name evidence="4" type="ORF">A2639_02720</name>
</gene>
<name>A0A1G2HLS5_9BACT</name>
<proteinExistence type="predicted"/>
<dbReference type="Proteomes" id="UP000178991">
    <property type="component" value="Unassembled WGS sequence"/>
</dbReference>
<dbReference type="InterPro" id="IPR001034">
    <property type="entry name" value="DeoR_HTH"/>
</dbReference>
<evidence type="ECO:0000256" key="1">
    <source>
        <dbReference type="ARBA" id="ARBA00023015"/>
    </source>
</evidence>
<comment type="caution">
    <text evidence="4">The sequence shown here is derived from an EMBL/GenBank/DDBJ whole genome shotgun (WGS) entry which is preliminary data.</text>
</comment>
<dbReference type="Gene3D" id="1.10.10.10">
    <property type="entry name" value="Winged helix-like DNA-binding domain superfamily/Winged helix DNA-binding domain"/>
    <property type="match status" value="1"/>
</dbReference>
<dbReference type="InterPro" id="IPR036388">
    <property type="entry name" value="WH-like_DNA-bd_sf"/>
</dbReference>
<dbReference type="SUPFAM" id="SSF46785">
    <property type="entry name" value="Winged helix' DNA-binding domain"/>
    <property type="match status" value="1"/>
</dbReference>
<accession>A0A1G2HLS5</accession>
<evidence type="ECO:0000313" key="4">
    <source>
        <dbReference type="EMBL" id="OGZ63425.1"/>
    </source>
</evidence>
<evidence type="ECO:0000259" key="3">
    <source>
        <dbReference type="SMART" id="SM00420"/>
    </source>
</evidence>
<sequence>MIMENNFRSIESFDKPQEGQIYNIIKTTNATYKLLDFFPDSDPLKNKAKEKVLAIMENLTLISDTKGWISLKKEKAAAELLDDIDVLEAYLKLAKYQGWIGNINFLIITKEYNLIRSKINPPKGAIKRNLETTLDFERNENLERYKKQNDLVLDETVVLGGELTHNNNHSLSDHYSERQKKILQILEKVEKAQVSDIIRDLPNVTKRTIRRDLDDLLKRDKIVRIGEWNQVFYKNKRDSVSNHKNNSNSDRTIFLS</sequence>
<reference evidence="4 5" key="1">
    <citation type="journal article" date="2016" name="Nat. Commun.">
        <title>Thousands of microbial genomes shed light on interconnected biogeochemical processes in an aquifer system.</title>
        <authorList>
            <person name="Anantharaman K."/>
            <person name="Brown C.T."/>
            <person name="Hug L.A."/>
            <person name="Sharon I."/>
            <person name="Castelle C.J."/>
            <person name="Probst A.J."/>
            <person name="Thomas B.C."/>
            <person name="Singh A."/>
            <person name="Wilkins M.J."/>
            <person name="Karaoz U."/>
            <person name="Brodie E.L."/>
            <person name="Williams K.H."/>
            <person name="Hubbard S.S."/>
            <person name="Banfield J.F."/>
        </authorList>
    </citation>
    <scope>NUCLEOTIDE SEQUENCE [LARGE SCALE GENOMIC DNA]</scope>
</reference>